<dbReference type="PANTHER" id="PTHR30244:SF34">
    <property type="entry name" value="DTDP-4-AMINO-4,6-DIDEOXYGALACTOSE TRANSAMINASE"/>
    <property type="match status" value="1"/>
</dbReference>
<evidence type="ECO:0000313" key="5">
    <source>
        <dbReference type="EMBL" id="MFD2872527.1"/>
    </source>
</evidence>
<dbReference type="GO" id="GO:0008483">
    <property type="term" value="F:transaminase activity"/>
    <property type="evidence" value="ECO:0007669"/>
    <property type="project" value="UniProtKB-KW"/>
</dbReference>
<dbReference type="InterPro" id="IPR015422">
    <property type="entry name" value="PyrdxlP-dep_Trfase_small"/>
</dbReference>
<dbReference type="Gene3D" id="3.90.1150.10">
    <property type="entry name" value="Aspartate Aminotransferase, domain 1"/>
    <property type="match status" value="1"/>
</dbReference>
<accession>A0ABW5YB65</accession>
<keyword evidence="3" id="KW-0663">Pyridoxal phosphate</keyword>
<keyword evidence="6" id="KW-1185">Reference proteome</keyword>
<dbReference type="Pfam" id="PF00571">
    <property type="entry name" value="CBS"/>
    <property type="match status" value="1"/>
</dbReference>
<dbReference type="PANTHER" id="PTHR30244">
    <property type="entry name" value="TRANSAMINASE"/>
    <property type="match status" value="1"/>
</dbReference>
<reference evidence="6" key="1">
    <citation type="journal article" date="2019" name="Int. J. Syst. Evol. Microbiol.">
        <title>The Global Catalogue of Microorganisms (GCM) 10K type strain sequencing project: providing services to taxonomists for standard genome sequencing and annotation.</title>
        <authorList>
            <consortium name="The Broad Institute Genomics Platform"/>
            <consortium name="The Broad Institute Genome Sequencing Center for Infectious Disease"/>
            <person name="Wu L."/>
            <person name="Ma J."/>
        </authorList>
    </citation>
    <scope>NUCLEOTIDE SEQUENCE [LARGE SCALE GENOMIC DNA]</scope>
    <source>
        <strain evidence="6">KCTC 22437</strain>
    </source>
</reference>
<name>A0ABW5YB65_9SPHI</name>
<dbReference type="Pfam" id="PF01041">
    <property type="entry name" value="DegT_DnrJ_EryC1"/>
    <property type="match status" value="1"/>
</dbReference>
<proteinExistence type="inferred from homology"/>
<evidence type="ECO:0000259" key="4">
    <source>
        <dbReference type="PROSITE" id="PS51371"/>
    </source>
</evidence>
<keyword evidence="5" id="KW-0032">Aminotransferase</keyword>
<evidence type="ECO:0000256" key="2">
    <source>
        <dbReference type="PROSITE-ProRule" id="PRU00703"/>
    </source>
</evidence>
<dbReference type="SUPFAM" id="SSF54631">
    <property type="entry name" value="CBS-domain pair"/>
    <property type="match status" value="1"/>
</dbReference>
<dbReference type="Gene3D" id="3.40.640.10">
    <property type="entry name" value="Type I PLP-dependent aspartate aminotransferase-like (Major domain)"/>
    <property type="match status" value="1"/>
</dbReference>
<dbReference type="InterPro" id="IPR000644">
    <property type="entry name" value="CBS_dom"/>
</dbReference>
<protein>
    <submittedName>
        <fullName evidence="5">Aminotransferase class I/II-fold pyridoxal phosphate-dependent enzyme</fullName>
    </submittedName>
</protein>
<dbReference type="InterPro" id="IPR000653">
    <property type="entry name" value="DegT/StrS_aminotransferase"/>
</dbReference>
<keyword evidence="5" id="KW-0808">Transferase</keyword>
<sequence>MDIKELSIHNQDTIKKALQVLDKTGLGVIFIQDVDGKLVGLLTDGDIRRALIGDAQLNSPVELAMNRNFTSLPVETENKVILDNLTSKVKIIPLTDANGILVDYASINRLRRISVASPVLNGNELLYITDCVKTNWISSQGKYVRAFENSFEKYHGGRKSLAVSNGTVALHLALDALGITKGDEVLVADFTFAASVNAIIYTGATPVLVDIEKDTWNIDVKKIEQYITPNTRAIMPVHIYGHPCNMDAIVEIAKRHNLLIIEDCAEALGSLYAGKPVGTYCDAATYSFFGNKTITTGEGGMVVFKDERVAERAAVLRDHGMEKNRRYWHTEVGYNYRLTNLQAAVGVGQFERLDEFVVAKRVNADTYSKAFADVPYFQLPIERDDSFNSFWMYTLLVNESAPFTRDDLIHHLNLKGIETRPVFFPIHQMPPYVNFGKPEELTVSKWVSAHGLSLPSSVNLTTTELMYICQTINSFVADFKAVV</sequence>
<dbReference type="InterPro" id="IPR015421">
    <property type="entry name" value="PyrdxlP-dep_Trfase_major"/>
</dbReference>
<dbReference type="InterPro" id="IPR015424">
    <property type="entry name" value="PyrdxlP-dep_Trfase"/>
</dbReference>
<dbReference type="Gene3D" id="3.10.580.10">
    <property type="entry name" value="CBS-domain"/>
    <property type="match status" value="1"/>
</dbReference>
<evidence type="ECO:0000313" key="6">
    <source>
        <dbReference type="Proteomes" id="UP001597557"/>
    </source>
</evidence>
<comment type="similarity">
    <text evidence="1 3">Belongs to the DegT/DnrJ/EryC1 family.</text>
</comment>
<gene>
    <name evidence="5" type="ORF">ACFS5N_08620</name>
</gene>
<comment type="caution">
    <text evidence="5">The sequence shown here is derived from an EMBL/GenBank/DDBJ whole genome shotgun (WGS) entry which is preliminary data.</text>
</comment>
<dbReference type="PROSITE" id="PS51371">
    <property type="entry name" value="CBS"/>
    <property type="match status" value="1"/>
</dbReference>
<feature type="domain" description="CBS" evidence="4">
    <location>
        <begin position="1"/>
        <end position="57"/>
    </location>
</feature>
<evidence type="ECO:0000256" key="3">
    <source>
        <dbReference type="RuleBase" id="RU004508"/>
    </source>
</evidence>
<evidence type="ECO:0000256" key="1">
    <source>
        <dbReference type="ARBA" id="ARBA00037999"/>
    </source>
</evidence>
<dbReference type="EMBL" id="JBHUPD010000002">
    <property type="protein sequence ID" value="MFD2872527.1"/>
    <property type="molecule type" value="Genomic_DNA"/>
</dbReference>
<organism evidence="5 6">
    <name type="scientific">Mucilaginibacter ximonensis</name>
    <dbReference type="NCBI Taxonomy" id="538021"/>
    <lineage>
        <taxon>Bacteria</taxon>
        <taxon>Pseudomonadati</taxon>
        <taxon>Bacteroidota</taxon>
        <taxon>Sphingobacteriia</taxon>
        <taxon>Sphingobacteriales</taxon>
        <taxon>Sphingobacteriaceae</taxon>
        <taxon>Mucilaginibacter</taxon>
    </lineage>
</organism>
<dbReference type="SUPFAM" id="SSF53383">
    <property type="entry name" value="PLP-dependent transferases"/>
    <property type="match status" value="1"/>
</dbReference>
<keyword evidence="2" id="KW-0129">CBS domain</keyword>
<dbReference type="Proteomes" id="UP001597557">
    <property type="component" value="Unassembled WGS sequence"/>
</dbReference>
<dbReference type="CDD" id="cd00616">
    <property type="entry name" value="AHBA_syn"/>
    <property type="match status" value="1"/>
</dbReference>
<dbReference type="InterPro" id="IPR046342">
    <property type="entry name" value="CBS_dom_sf"/>
</dbReference>
<dbReference type="RefSeq" id="WP_377184298.1">
    <property type="nucleotide sequence ID" value="NZ_JBHUPD010000002.1"/>
</dbReference>